<dbReference type="InterPro" id="IPR009075">
    <property type="entry name" value="AcylCo_DH/oxidase_C"/>
</dbReference>
<dbReference type="Pfam" id="PF02771">
    <property type="entry name" value="Acyl-CoA_dh_N"/>
    <property type="match status" value="1"/>
</dbReference>
<dbReference type="Pfam" id="PF02770">
    <property type="entry name" value="Acyl-CoA_dh_M"/>
    <property type="match status" value="1"/>
</dbReference>
<feature type="domain" description="Acyl-CoA dehydrogenase/oxidase N-terminal" evidence="4">
    <location>
        <begin position="3"/>
        <end position="115"/>
    </location>
</feature>
<accession>A0ABW4GYS6</accession>
<dbReference type="PROSITE" id="PS00073">
    <property type="entry name" value="ACYL_COA_DH_2"/>
    <property type="match status" value="1"/>
</dbReference>
<dbReference type="RefSeq" id="WP_219539049.1">
    <property type="nucleotide sequence ID" value="NZ_JAHKRM010000053.1"/>
</dbReference>
<organism evidence="5 6">
    <name type="scientific">Nonomuraea guangzhouensis</name>
    <dbReference type="NCBI Taxonomy" id="1291555"/>
    <lineage>
        <taxon>Bacteria</taxon>
        <taxon>Bacillati</taxon>
        <taxon>Actinomycetota</taxon>
        <taxon>Actinomycetes</taxon>
        <taxon>Streptosporangiales</taxon>
        <taxon>Streptosporangiaceae</taxon>
        <taxon>Nonomuraea</taxon>
    </lineage>
</organism>
<dbReference type="PANTHER" id="PTHR43884">
    <property type="entry name" value="ACYL-COA DEHYDROGENASE"/>
    <property type="match status" value="1"/>
</dbReference>
<evidence type="ECO:0000313" key="6">
    <source>
        <dbReference type="Proteomes" id="UP001597097"/>
    </source>
</evidence>
<dbReference type="PROSITE" id="PS00072">
    <property type="entry name" value="ACYL_COA_DH_1"/>
    <property type="match status" value="1"/>
</dbReference>
<evidence type="ECO:0000259" key="2">
    <source>
        <dbReference type="Pfam" id="PF00441"/>
    </source>
</evidence>
<gene>
    <name evidence="5" type="ORF">ACFSJ0_61375</name>
</gene>
<protein>
    <submittedName>
        <fullName evidence="5">Acyl-CoA dehydrogenase family protein</fullName>
    </submittedName>
</protein>
<dbReference type="Proteomes" id="UP001597097">
    <property type="component" value="Unassembled WGS sequence"/>
</dbReference>
<proteinExistence type="predicted"/>
<dbReference type="InterPro" id="IPR006091">
    <property type="entry name" value="Acyl-CoA_Oxase/DH_mid-dom"/>
</dbReference>
<sequence>MLTDEYEELRKTVEAFARDVVAPVIGDFYEREEFPYDIVRRMGAMGLFGLPFPEEYGGMGGDYFALCLALEELARADSSVAITLEAAVSLGAMPIYRFGTPEQRAAWLPAMAAGETLGAFGLTEPGGGSDVPGGMRTTATLDGAEWVINGTKAFITNSGTDITGVVGVAALTGERQISTILVPSGTPGFTVSKKYSKVGWNASDTRELSFSDCRVPAENLLGERGRGYAQFLQTLDEGRIAIAAVGVGLAQGCVDECLRYVRDRRAFGHAIGHYQAIQFKIADMEARVHTARLAYYHAAEKMLAGVPFKKEAAIAKLVSSNAAMDNSRDATQIFGGYGFMNEFPVGRFYRDAKILEIGEGTSEVQRMLIARQLGLGDL</sequence>
<evidence type="ECO:0000313" key="5">
    <source>
        <dbReference type="EMBL" id="MFD1547483.1"/>
    </source>
</evidence>
<comment type="caution">
    <text evidence="5">The sequence shown here is derived from an EMBL/GenBank/DDBJ whole genome shotgun (WGS) entry which is preliminary data.</text>
</comment>
<dbReference type="Pfam" id="PF00441">
    <property type="entry name" value="Acyl-CoA_dh_1"/>
    <property type="match status" value="1"/>
</dbReference>
<name>A0ABW4GYS6_9ACTN</name>
<keyword evidence="1" id="KW-0285">Flavoprotein</keyword>
<dbReference type="InterPro" id="IPR013786">
    <property type="entry name" value="AcylCoA_DH/ox_N"/>
</dbReference>
<reference evidence="6" key="1">
    <citation type="journal article" date="2019" name="Int. J. Syst. Evol. Microbiol.">
        <title>The Global Catalogue of Microorganisms (GCM) 10K type strain sequencing project: providing services to taxonomists for standard genome sequencing and annotation.</title>
        <authorList>
            <consortium name="The Broad Institute Genomics Platform"/>
            <consortium name="The Broad Institute Genome Sequencing Center for Infectious Disease"/>
            <person name="Wu L."/>
            <person name="Ma J."/>
        </authorList>
    </citation>
    <scope>NUCLEOTIDE SEQUENCE [LARGE SCALE GENOMIC DNA]</scope>
    <source>
        <strain evidence="6">CGMCC 1.15399</strain>
    </source>
</reference>
<evidence type="ECO:0000256" key="1">
    <source>
        <dbReference type="ARBA" id="ARBA00022630"/>
    </source>
</evidence>
<evidence type="ECO:0000259" key="3">
    <source>
        <dbReference type="Pfam" id="PF02770"/>
    </source>
</evidence>
<feature type="domain" description="Acyl-CoA dehydrogenase/oxidase C-terminal" evidence="2">
    <location>
        <begin position="225"/>
        <end position="373"/>
    </location>
</feature>
<feature type="domain" description="Acyl-CoA oxidase/dehydrogenase middle" evidence="3">
    <location>
        <begin position="119"/>
        <end position="213"/>
    </location>
</feature>
<dbReference type="PIRSF" id="PIRSF016578">
    <property type="entry name" value="HsaA"/>
    <property type="match status" value="1"/>
</dbReference>
<evidence type="ECO:0000259" key="4">
    <source>
        <dbReference type="Pfam" id="PF02771"/>
    </source>
</evidence>
<dbReference type="InterPro" id="IPR006089">
    <property type="entry name" value="Acyl-CoA_DH_CS"/>
</dbReference>
<dbReference type="EMBL" id="JBHUCM010000076">
    <property type="protein sequence ID" value="MFD1547483.1"/>
    <property type="molecule type" value="Genomic_DNA"/>
</dbReference>
<dbReference type="PANTHER" id="PTHR43884:SF12">
    <property type="entry name" value="ISOVALERYL-COA DEHYDROGENASE, MITOCHONDRIAL-RELATED"/>
    <property type="match status" value="1"/>
</dbReference>
<keyword evidence="6" id="KW-1185">Reference proteome</keyword>